<proteinExistence type="predicted"/>
<gene>
    <name evidence="1" type="ORF">WUBG_08743</name>
</gene>
<dbReference type="Proteomes" id="UP000004810">
    <property type="component" value="Unassembled WGS sequence"/>
</dbReference>
<dbReference type="EMBL" id="ADBV01004590">
    <property type="protein sequence ID" value="EJW80348.1"/>
    <property type="molecule type" value="Genomic_DNA"/>
</dbReference>
<evidence type="ECO:0000313" key="1">
    <source>
        <dbReference type="EMBL" id="EJW80348.1"/>
    </source>
</evidence>
<protein>
    <submittedName>
        <fullName evidence="1">Uncharacterized protein</fullName>
    </submittedName>
</protein>
<sequence length="117" mass="13314">MKLSEERTGDRRTDKFCITWREQEEALQYEIFLRRKLLRVSCYVIGPHARGIEVGVGMWWVAQVAQHVLGVCGGFLTVGRVSVGIRNTTIPHLKCCEGRGQSRISHRTSIICILQCL</sequence>
<organism evidence="1 2">
    <name type="scientific">Wuchereria bancrofti</name>
    <dbReference type="NCBI Taxonomy" id="6293"/>
    <lineage>
        <taxon>Eukaryota</taxon>
        <taxon>Metazoa</taxon>
        <taxon>Ecdysozoa</taxon>
        <taxon>Nematoda</taxon>
        <taxon>Chromadorea</taxon>
        <taxon>Rhabditida</taxon>
        <taxon>Spirurina</taxon>
        <taxon>Spiruromorpha</taxon>
        <taxon>Filarioidea</taxon>
        <taxon>Onchocercidae</taxon>
        <taxon>Wuchereria</taxon>
    </lineage>
</organism>
<evidence type="ECO:0000313" key="2">
    <source>
        <dbReference type="Proteomes" id="UP000004810"/>
    </source>
</evidence>
<reference evidence="2" key="1">
    <citation type="submission" date="2012-08" db="EMBL/GenBank/DDBJ databases">
        <title>The Genome Sequence of Wuchereria bancrofti.</title>
        <authorList>
            <person name="Nutman T.B."/>
            <person name="Fink D.L."/>
            <person name="Russ C."/>
            <person name="Young S."/>
            <person name="Zeng Q."/>
            <person name="Koehrsen M."/>
            <person name="Alvarado L."/>
            <person name="Berlin A."/>
            <person name="Chapman S.B."/>
            <person name="Chen Z."/>
            <person name="Freedman E."/>
            <person name="Gellesch M."/>
            <person name="Goldberg J."/>
            <person name="Griggs A."/>
            <person name="Gujja S."/>
            <person name="Heilman E.R."/>
            <person name="Heiman D."/>
            <person name="Hepburn T."/>
            <person name="Howarth C."/>
            <person name="Jen D."/>
            <person name="Larson L."/>
            <person name="Lewis B."/>
            <person name="Mehta T."/>
            <person name="Park D."/>
            <person name="Pearson M."/>
            <person name="Roberts A."/>
            <person name="Saif S."/>
            <person name="Shea T."/>
            <person name="Shenoy N."/>
            <person name="Sisk P."/>
            <person name="Stolte C."/>
            <person name="Sykes S."/>
            <person name="Walk T."/>
            <person name="White J."/>
            <person name="Yandava C."/>
            <person name="Haas B."/>
            <person name="Henn M.R."/>
            <person name="Nusbaum C."/>
            <person name="Birren B."/>
        </authorList>
    </citation>
    <scope>NUCLEOTIDE SEQUENCE [LARGE SCALE GENOMIC DNA]</scope>
    <source>
        <strain evidence="2">NA</strain>
    </source>
</reference>
<name>J9EDQ6_WUCBA</name>
<accession>J9EDQ6</accession>
<dbReference type="AlphaFoldDB" id="J9EDQ6"/>
<comment type="caution">
    <text evidence="1">The sequence shown here is derived from an EMBL/GenBank/DDBJ whole genome shotgun (WGS) entry which is preliminary data.</text>
</comment>